<keyword evidence="5" id="KW-1185">Reference proteome</keyword>
<dbReference type="Gene3D" id="1.25.40.10">
    <property type="entry name" value="Tetratricopeptide repeat domain"/>
    <property type="match status" value="1"/>
</dbReference>
<dbReference type="EMBL" id="CP000453">
    <property type="protein sequence ID" value="ABI56504.1"/>
    <property type="molecule type" value="Genomic_DNA"/>
</dbReference>
<dbReference type="PROSITE" id="PS51257">
    <property type="entry name" value="PROKAR_LIPOPROTEIN"/>
    <property type="match status" value="1"/>
</dbReference>
<feature type="region of interest" description="Disordered" evidence="2">
    <location>
        <begin position="22"/>
        <end position="59"/>
    </location>
</feature>
<feature type="repeat" description="TPR" evidence="1">
    <location>
        <begin position="98"/>
        <end position="131"/>
    </location>
</feature>
<name>Q0A9I3_ALKEH</name>
<proteinExistence type="predicted"/>
<dbReference type="Proteomes" id="UP000001962">
    <property type="component" value="Chromosome"/>
</dbReference>
<dbReference type="OrthoDB" id="6196966at2"/>
<sequence length="165" mass="18410">MTTTLRLLALLLPLTLGACAVLPPEDRRPEPVEPAEAPEPEEEAPVAEPEREREPERARIPDAVLELVADARQAADAGEYDLAAAYLERAVRISPNLAPLWQNLAVVRFQQGDYAQAEQMARRSIRLAEGDRALQQRNWRIIEASRIEQGDEEGAQEARRQAEAI</sequence>
<dbReference type="RefSeq" id="WP_011628899.1">
    <property type="nucleotide sequence ID" value="NC_008340.1"/>
</dbReference>
<dbReference type="Pfam" id="PF14559">
    <property type="entry name" value="TPR_19"/>
    <property type="match status" value="1"/>
</dbReference>
<accession>Q0A9I3</accession>
<dbReference type="SMART" id="SM00028">
    <property type="entry name" value="TPR"/>
    <property type="match status" value="2"/>
</dbReference>
<evidence type="ECO:0000313" key="4">
    <source>
        <dbReference type="EMBL" id="ABI56504.1"/>
    </source>
</evidence>
<dbReference type="eggNOG" id="COG0457">
    <property type="taxonomic scope" value="Bacteria"/>
</dbReference>
<keyword evidence="3" id="KW-0732">Signal</keyword>
<evidence type="ECO:0000313" key="5">
    <source>
        <dbReference type="Proteomes" id="UP000001962"/>
    </source>
</evidence>
<evidence type="ECO:0000256" key="1">
    <source>
        <dbReference type="PROSITE-ProRule" id="PRU00339"/>
    </source>
</evidence>
<dbReference type="PROSITE" id="PS50005">
    <property type="entry name" value="TPR"/>
    <property type="match status" value="1"/>
</dbReference>
<dbReference type="AlphaFoldDB" id="Q0A9I3"/>
<evidence type="ECO:0000256" key="2">
    <source>
        <dbReference type="SAM" id="MobiDB-lite"/>
    </source>
</evidence>
<dbReference type="SUPFAM" id="SSF48452">
    <property type="entry name" value="TPR-like"/>
    <property type="match status" value="1"/>
</dbReference>
<protein>
    <submittedName>
        <fullName evidence="4">Tetratricopeptide TPR_2 repeat protein</fullName>
    </submittedName>
</protein>
<evidence type="ECO:0000256" key="3">
    <source>
        <dbReference type="SAM" id="SignalP"/>
    </source>
</evidence>
<dbReference type="KEGG" id="aeh:Mlg_1155"/>
<feature type="compositionally biased region" description="Basic and acidic residues" evidence="2">
    <location>
        <begin position="48"/>
        <end position="59"/>
    </location>
</feature>
<feature type="compositionally biased region" description="Acidic residues" evidence="2">
    <location>
        <begin position="36"/>
        <end position="45"/>
    </location>
</feature>
<organism evidence="4 5">
    <name type="scientific">Alkalilimnicola ehrlichii (strain ATCC BAA-1101 / DSM 17681 / MLHE-1)</name>
    <dbReference type="NCBI Taxonomy" id="187272"/>
    <lineage>
        <taxon>Bacteria</taxon>
        <taxon>Pseudomonadati</taxon>
        <taxon>Pseudomonadota</taxon>
        <taxon>Gammaproteobacteria</taxon>
        <taxon>Chromatiales</taxon>
        <taxon>Ectothiorhodospiraceae</taxon>
        <taxon>Alkalilimnicola</taxon>
    </lineage>
</organism>
<keyword evidence="1" id="KW-0802">TPR repeat</keyword>
<gene>
    <name evidence="4" type="ordered locus">Mlg_1155</name>
</gene>
<reference evidence="5" key="1">
    <citation type="submission" date="2006-08" db="EMBL/GenBank/DDBJ databases">
        <title>Complete sequence of Alkalilimnicola ehrilichei MLHE-1.</title>
        <authorList>
            <person name="Copeland A."/>
            <person name="Lucas S."/>
            <person name="Lapidus A."/>
            <person name="Barry K."/>
            <person name="Detter J.C."/>
            <person name="Glavina del Rio T."/>
            <person name="Hammon N."/>
            <person name="Israni S."/>
            <person name="Dalin E."/>
            <person name="Tice H."/>
            <person name="Pitluck S."/>
            <person name="Sims D."/>
            <person name="Brettin T."/>
            <person name="Bruce D."/>
            <person name="Han C."/>
            <person name="Tapia R."/>
            <person name="Gilna P."/>
            <person name="Schmutz J."/>
            <person name="Larimer F."/>
            <person name="Land M."/>
            <person name="Hauser L."/>
            <person name="Kyrpides N."/>
            <person name="Mikhailova N."/>
            <person name="Oremland R.S."/>
            <person name="Hoeft S.E."/>
            <person name="Switzer-Blum J."/>
            <person name="Kulp T."/>
            <person name="King G."/>
            <person name="Tabita R."/>
            <person name="Witte B."/>
            <person name="Santini J.M."/>
            <person name="Basu P."/>
            <person name="Hollibaugh J.T."/>
            <person name="Xie G."/>
            <person name="Stolz J.F."/>
            <person name="Richardson P."/>
        </authorList>
    </citation>
    <scope>NUCLEOTIDE SEQUENCE [LARGE SCALE GENOMIC DNA]</scope>
    <source>
        <strain evidence="5">ATCC BAA-1101 / DSM 17681 / MLHE-1</strain>
    </source>
</reference>
<feature type="chain" id="PRO_5004168153" evidence="3">
    <location>
        <begin position="21"/>
        <end position="165"/>
    </location>
</feature>
<feature type="signal peptide" evidence="3">
    <location>
        <begin position="1"/>
        <end position="20"/>
    </location>
</feature>
<dbReference type="InterPro" id="IPR011990">
    <property type="entry name" value="TPR-like_helical_dom_sf"/>
</dbReference>
<dbReference type="HOGENOM" id="CLU_099814_2_0_6"/>
<dbReference type="InterPro" id="IPR019734">
    <property type="entry name" value="TPR_rpt"/>
</dbReference>